<feature type="domain" description="Peptidase S9A N-terminal" evidence="6">
    <location>
        <begin position="42"/>
        <end position="442"/>
    </location>
</feature>
<name>A0A562Q011_9BURK</name>
<gene>
    <name evidence="7" type="ORF">GO485_05015</name>
    <name evidence="8" type="ORF">IP92_01197</name>
</gene>
<dbReference type="RefSeq" id="WP_145873619.1">
    <property type="nucleotide sequence ID" value="NZ_CP046904.1"/>
</dbReference>
<evidence type="ECO:0000256" key="1">
    <source>
        <dbReference type="ARBA" id="ARBA00022670"/>
    </source>
</evidence>
<dbReference type="InterPro" id="IPR051167">
    <property type="entry name" value="Prolyl_oligopep/macrocyclase"/>
</dbReference>
<feature type="region of interest" description="Disordered" evidence="4">
    <location>
        <begin position="1"/>
        <end position="45"/>
    </location>
</feature>
<dbReference type="Pfam" id="PF00326">
    <property type="entry name" value="Peptidase_S9"/>
    <property type="match status" value="1"/>
</dbReference>
<evidence type="ECO:0000313" key="9">
    <source>
        <dbReference type="Proteomes" id="UP000315112"/>
    </source>
</evidence>
<proteinExistence type="predicted"/>
<dbReference type="InterPro" id="IPR002470">
    <property type="entry name" value="Peptidase_S9A"/>
</dbReference>
<evidence type="ECO:0000313" key="7">
    <source>
        <dbReference type="EMBL" id="QGZ38476.1"/>
    </source>
</evidence>
<accession>A0A562Q011</accession>
<dbReference type="AlphaFoldDB" id="A0A562Q011"/>
<protein>
    <submittedName>
        <fullName evidence="7 8">Prolyl oligopeptidase</fullName>
    </submittedName>
</protein>
<reference evidence="8" key="2">
    <citation type="submission" date="2019-07" db="EMBL/GenBank/DDBJ databases">
        <authorList>
            <person name="Whitman W."/>
            <person name="Huntemann M."/>
            <person name="Clum A."/>
            <person name="Pillay M."/>
            <person name="Palaniappan K."/>
            <person name="Varghese N."/>
            <person name="Mikhailova N."/>
            <person name="Stamatis D."/>
            <person name="Reddy T."/>
            <person name="Daum C."/>
            <person name="Shapiro N."/>
            <person name="Ivanova N."/>
            <person name="Kyrpides N."/>
            <person name="Woyke T."/>
        </authorList>
    </citation>
    <scope>NUCLEOTIDE SEQUENCE</scope>
    <source>
        <strain evidence="8">CGMCC 1.10685</strain>
    </source>
</reference>
<feature type="compositionally biased region" description="Low complexity" evidence="4">
    <location>
        <begin position="11"/>
        <end position="35"/>
    </location>
</feature>
<dbReference type="PANTHER" id="PTHR42881:SF13">
    <property type="entry name" value="PROLYL ENDOPEPTIDASE"/>
    <property type="match status" value="1"/>
</dbReference>
<dbReference type="Pfam" id="PF02897">
    <property type="entry name" value="Peptidase_S9_N"/>
    <property type="match status" value="1"/>
</dbReference>
<dbReference type="Gene3D" id="3.40.50.1820">
    <property type="entry name" value="alpha/beta hydrolase"/>
    <property type="match status" value="1"/>
</dbReference>
<reference evidence="8 9" key="1">
    <citation type="journal article" date="2015" name="Stand. Genomic Sci.">
        <title>Genomic Encyclopedia of Bacterial and Archaeal Type Strains, Phase III: the genomes of soil and plant-associated and newly described type strains.</title>
        <authorList>
            <person name="Whitman W.B."/>
            <person name="Woyke T."/>
            <person name="Klenk H.P."/>
            <person name="Zhou Y."/>
            <person name="Lilburn T.G."/>
            <person name="Beck B.J."/>
            <person name="De Vos P."/>
            <person name="Vandamme P."/>
            <person name="Eisen J.A."/>
            <person name="Garrity G."/>
            <person name="Hugenholtz P."/>
            <person name="Kyrpides N.C."/>
        </authorList>
    </citation>
    <scope>NUCLEOTIDE SEQUENCE [LARGE SCALE GENOMIC DNA]</scope>
    <source>
        <strain evidence="8 9">CGMCC 1.10685</strain>
    </source>
</reference>
<dbReference type="GO" id="GO:0004252">
    <property type="term" value="F:serine-type endopeptidase activity"/>
    <property type="evidence" value="ECO:0007669"/>
    <property type="project" value="InterPro"/>
</dbReference>
<keyword evidence="2" id="KW-0378">Hydrolase</keyword>
<reference evidence="7 10" key="3">
    <citation type="submission" date="2019-12" db="EMBL/GenBank/DDBJ databases">
        <title>Draft Genome Sequences of Six Type Strains of the Genus Massilia.</title>
        <authorList>
            <person name="Miess H."/>
            <person name="Frediansyah A."/>
            <person name="Goeker M."/>
            <person name="Gross H."/>
        </authorList>
    </citation>
    <scope>NUCLEOTIDE SEQUENCE [LARGE SCALE GENOMIC DNA]</scope>
    <source>
        <strain evidence="7 10">DSM 26639</strain>
    </source>
</reference>
<dbReference type="GO" id="GO:0006508">
    <property type="term" value="P:proteolysis"/>
    <property type="evidence" value="ECO:0007669"/>
    <property type="project" value="UniProtKB-KW"/>
</dbReference>
<dbReference type="InterPro" id="IPR023302">
    <property type="entry name" value="Pept_S9A_N"/>
</dbReference>
<dbReference type="PANTHER" id="PTHR42881">
    <property type="entry name" value="PROLYL ENDOPEPTIDASE"/>
    <property type="match status" value="1"/>
</dbReference>
<evidence type="ECO:0000313" key="10">
    <source>
        <dbReference type="Proteomes" id="UP000437862"/>
    </source>
</evidence>
<dbReference type="Proteomes" id="UP000437862">
    <property type="component" value="Chromosome"/>
</dbReference>
<evidence type="ECO:0000259" key="6">
    <source>
        <dbReference type="Pfam" id="PF02897"/>
    </source>
</evidence>
<dbReference type="OrthoDB" id="9801421at2"/>
<evidence type="ECO:0000313" key="8">
    <source>
        <dbReference type="EMBL" id="TWI49973.1"/>
    </source>
</evidence>
<organism evidence="8 9">
    <name type="scientific">Pseudoduganella flava</name>
    <dbReference type="NCBI Taxonomy" id="871742"/>
    <lineage>
        <taxon>Bacteria</taxon>
        <taxon>Pseudomonadati</taxon>
        <taxon>Pseudomonadota</taxon>
        <taxon>Betaproteobacteria</taxon>
        <taxon>Burkholderiales</taxon>
        <taxon>Oxalobacteraceae</taxon>
        <taxon>Telluria group</taxon>
        <taxon>Pseudoduganella</taxon>
    </lineage>
</organism>
<dbReference type="GO" id="GO:0070012">
    <property type="term" value="F:oligopeptidase activity"/>
    <property type="evidence" value="ECO:0007669"/>
    <property type="project" value="TreeGrafter"/>
</dbReference>
<dbReference type="Gene3D" id="2.130.10.120">
    <property type="entry name" value="Prolyl oligopeptidase, N-terminal domain"/>
    <property type="match status" value="1"/>
</dbReference>
<dbReference type="GO" id="GO:0005829">
    <property type="term" value="C:cytosol"/>
    <property type="evidence" value="ECO:0007669"/>
    <property type="project" value="TreeGrafter"/>
</dbReference>
<sequence length="712" mass="79172">MRSYPKPAGPAPDTTSPDTTSPESTGMAAGAAAGLPPAPEPADPYQWLEDVAGDRQLAWVRQQNDAALGELEALPAYAPLAERLKTILNSQERIPFVRKHGAWLYNFWRDATHVRGIWRRTTPEQYRLPEPQWETVLDLDRLAADEHENWVWHGVSSLYPAGERFLVSLSRGGGDAVVVREFDMPARRFVADGFHLPEAKSDVAWIDADTVFVATDFGPGSMTTSGYARIVKEWRRGTPLAAARTLFEARPDDLGVGAYRDFTPGHSHQFITRQIGFYSTELFLRDGDRLTRIDKPDDANAYTVRDQLIIELRSPWTVAGRTWPQGALLAQDLHRHLDGARDFALLFEPAPATSLDGVAQTQSCLLLNVLDNVKNRLVELRHENGAWQRRDVAPSGSAFATLDVAPLDAYASDEYFLTVTDFLTPTTVHLAHAGSDARTALKALPAYFDASRCTVQQFHAPSKDGTLVPYFVVAPTHAKLDGSNPTVLYGYGGFEVSLKPYYSAVTGAAWLEQGGIHVLANIRGGGEFGPRWHQAALKEHRQRAFDDFIAVAQDLIKRRITSPRHLGIMGGSNGGLLVGAALTQRPDLFNAVVCQVPLLDMRRYHKLLAGASWMGEYGDPDDPRQWEYIANYSPYHNVFKDKHYPRVLFTTSTRDDRVHPGHARKMVAKMQEQGHAVLYWENTEGGHAGAANNDQQARMWALTYTFLAAQLR</sequence>
<evidence type="ECO:0000256" key="2">
    <source>
        <dbReference type="ARBA" id="ARBA00022801"/>
    </source>
</evidence>
<dbReference type="EMBL" id="VLKW01000002">
    <property type="protein sequence ID" value="TWI49973.1"/>
    <property type="molecule type" value="Genomic_DNA"/>
</dbReference>
<keyword evidence="10" id="KW-1185">Reference proteome</keyword>
<evidence type="ECO:0000256" key="3">
    <source>
        <dbReference type="ARBA" id="ARBA00022825"/>
    </source>
</evidence>
<keyword evidence="3" id="KW-0720">Serine protease</keyword>
<dbReference type="InterPro" id="IPR001375">
    <property type="entry name" value="Peptidase_S9_cat"/>
</dbReference>
<dbReference type="Proteomes" id="UP000315112">
    <property type="component" value="Unassembled WGS sequence"/>
</dbReference>
<keyword evidence="1" id="KW-0645">Protease</keyword>
<dbReference type="SUPFAM" id="SSF53474">
    <property type="entry name" value="alpha/beta-Hydrolases"/>
    <property type="match status" value="1"/>
</dbReference>
<dbReference type="PRINTS" id="PR00862">
    <property type="entry name" value="PROLIGOPTASE"/>
</dbReference>
<evidence type="ECO:0000259" key="5">
    <source>
        <dbReference type="Pfam" id="PF00326"/>
    </source>
</evidence>
<dbReference type="EMBL" id="CP046904">
    <property type="protein sequence ID" value="QGZ38476.1"/>
    <property type="molecule type" value="Genomic_DNA"/>
</dbReference>
<feature type="domain" description="Peptidase S9 prolyl oligopeptidase catalytic" evidence="5">
    <location>
        <begin position="508"/>
        <end position="711"/>
    </location>
</feature>
<dbReference type="InterPro" id="IPR029058">
    <property type="entry name" value="AB_hydrolase_fold"/>
</dbReference>
<evidence type="ECO:0000256" key="4">
    <source>
        <dbReference type="SAM" id="MobiDB-lite"/>
    </source>
</evidence>
<dbReference type="SUPFAM" id="SSF50993">
    <property type="entry name" value="Peptidase/esterase 'gauge' domain"/>
    <property type="match status" value="1"/>
</dbReference>